<dbReference type="Gramene" id="ONIVA11G03000.1">
    <property type="protein sequence ID" value="ONIVA11G03000.1"/>
    <property type="gene ID" value="ONIVA11G03000"/>
</dbReference>
<reference evidence="2" key="1">
    <citation type="submission" date="2015-04" db="UniProtKB">
        <authorList>
            <consortium name="EnsemblPlants"/>
        </authorList>
    </citation>
    <scope>IDENTIFICATION</scope>
    <source>
        <strain evidence="2">SL10</strain>
    </source>
</reference>
<evidence type="ECO:0000313" key="3">
    <source>
        <dbReference type="Proteomes" id="UP000006591"/>
    </source>
</evidence>
<protein>
    <recommendedName>
        <fullName evidence="4">Hydrophobic seed protein domain-containing protein</fullName>
    </recommendedName>
</protein>
<keyword evidence="1" id="KW-0732">Signal</keyword>
<dbReference type="STRING" id="4536.A0A0E0IY76"/>
<evidence type="ECO:0008006" key="4">
    <source>
        <dbReference type="Google" id="ProtNLM"/>
    </source>
</evidence>
<feature type="signal peptide" evidence="1">
    <location>
        <begin position="1"/>
        <end position="21"/>
    </location>
</feature>
<dbReference type="EnsemblPlants" id="ONIVA11G03000.1">
    <property type="protein sequence ID" value="ONIVA11G03000.1"/>
    <property type="gene ID" value="ONIVA11G03000"/>
</dbReference>
<keyword evidence="3" id="KW-1185">Reference proteome</keyword>
<organism evidence="2">
    <name type="scientific">Oryza nivara</name>
    <name type="common">Indian wild rice</name>
    <name type="synonym">Oryza sativa f. spontanea</name>
    <dbReference type="NCBI Taxonomy" id="4536"/>
    <lineage>
        <taxon>Eukaryota</taxon>
        <taxon>Viridiplantae</taxon>
        <taxon>Streptophyta</taxon>
        <taxon>Embryophyta</taxon>
        <taxon>Tracheophyta</taxon>
        <taxon>Spermatophyta</taxon>
        <taxon>Magnoliopsida</taxon>
        <taxon>Liliopsida</taxon>
        <taxon>Poales</taxon>
        <taxon>Poaceae</taxon>
        <taxon>BOP clade</taxon>
        <taxon>Oryzoideae</taxon>
        <taxon>Oryzeae</taxon>
        <taxon>Oryzinae</taxon>
        <taxon>Oryza</taxon>
    </lineage>
</organism>
<dbReference type="AlphaFoldDB" id="A0A0E0IY76"/>
<feature type="chain" id="PRO_5002363667" description="Hydrophobic seed protein domain-containing protein" evidence="1">
    <location>
        <begin position="22"/>
        <end position="75"/>
    </location>
</feature>
<reference evidence="2" key="2">
    <citation type="submission" date="2018-04" db="EMBL/GenBank/DDBJ databases">
        <title>OnivRS2 (Oryza nivara Reference Sequence Version 2).</title>
        <authorList>
            <person name="Zhang J."/>
            <person name="Kudrna D."/>
            <person name="Lee S."/>
            <person name="Talag J."/>
            <person name="Rajasekar S."/>
            <person name="Welchert J."/>
            <person name="Hsing Y.-I."/>
            <person name="Wing R.A."/>
        </authorList>
    </citation>
    <scope>NUCLEOTIDE SEQUENCE [LARGE SCALE GENOMIC DNA]</scope>
    <source>
        <strain evidence="2">SL10</strain>
    </source>
</reference>
<dbReference type="Proteomes" id="UP000006591">
    <property type="component" value="Chromosome 11"/>
</dbReference>
<dbReference type="HOGENOM" id="CLU_193292_0_0_1"/>
<proteinExistence type="predicted"/>
<sequence>MASKVVASFLALSLLLFAVTAHRCTPNCSSEKVIPTPPEAVPAPLHPGGHSDHGRCPINALKLRVCANVLKGWPM</sequence>
<evidence type="ECO:0000256" key="1">
    <source>
        <dbReference type="SAM" id="SignalP"/>
    </source>
</evidence>
<name>A0A0E0IY76_ORYNI</name>
<evidence type="ECO:0000313" key="2">
    <source>
        <dbReference type="EnsemblPlants" id="ONIVA11G03000.1"/>
    </source>
</evidence>
<accession>A0A0E0IY76</accession>